<dbReference type="STRING" id="49280.A9996_13905"/>
<dbReference type="InterPro" id="IPR051055">
    <property type="entry name" value="PIF1_helicase"/>
</dbReference>
<reference evidence="2 3" key="1">
    <citation type="submission" date="2018-06" db="EMBL/GenBank/DDBJ databases">
        <title>Genomic Encyclopedia of Archaeal and Bacterial Type Strains, Phase II (KMG-II): from individual species to whole genera.</title>
        <authorList>
            <person name="Goeker M."/>
        </authorList>
    </citation>
    <scope>NUCLEOTIDE SEQUENCE [LARGE SCALE GENOMIC DNA]</scope>
    <source>
        <strain evidence="2 3">DSM 12408</strain>
    </source>
</reference>
<dbReference type="GO" id="GO:0000723">
    <property type="term" value="P:telomere maintenance"/>
    <property type="evidence" value="ECO:0007669"/>
    <property type="project" value="InterPro"/>
</dbReference>
<dbReference type="GO" id="GO:0003678">
    <property type="term" value="F:DNA helicase activity"/>
    <property type="evidence" value="ECO:0007669"/>
    <property type="project" value="InterPro"/>
</dbReference>
<dbReference type="FunFam" id="3.40.50.300:FF:001498">
    <property type="entry name" value="ATP-dependent DNA helicase"/>
    <property type="match status" value="1"/>
</dbReference>
<comment type="caution">
    <text evidence="2">The sequence shown here is derived from an EMBL/GenBank/DDBJ whole genome shotgun (WGS) entry which is preliminary data.</text>
</comment>
<keyword evidence="2" id="KW-0067">ATP-binding</keyword>
<organism evidence="2 3">
    <name type="scientific">Gelidibacter algens</name>
    <dbReference type="NCBI Taxonomy" id="49280"/>
    <lineage>
        <taxon>Bacteria</taxon>
        <taxon>Pseudomonadati</taxon>
        <taxon>Bacteroidota</taxon>
        <taxon>Flavobacteriia</taxon>
        <taxon>Flavobacteriales</taxon>
        <taxon>Flavobacteriaceae</taxon>
        <taxon>Gelidibacter</taxon>
    </lineage>
</organism>
<dbReference type="Gene3D" id="3.40.50.300">
    <property type="entry name" value="P-loop containing nucleotide triphosphate hydrolases"/>
    <property type="match status" value="2"/>
</dbReference>
<sequence length="889" mass="104744">MKFTTTDFNQALHLIENTNQSFFLTGKAGTGKSSFLKHIVKTCKKEFVVVAPTGIAAINANGVTIHSLFGFPFRPMLHRDADITIYSKDSVKSELLNKMDTLIIDEVSMVRADVIDAIDFSLRKNTNNPSIPFGGKQVIFIGDIFQLEPVVAGKKEKEIMAELYDSPYFFSAHIFNEIELPVVELSKIFRQKDREFTQFLQKVRDASITPEEIDDFNKQVEANQNLINEEFVITLTTRNDAANLHNRNKLNKLSAQSFFYEAQIINSFEESKFPTDKTLELKVGAQVVCVRNDSEKRWYNGTIAKIHSLKDDEIKIELENNRIETVQQVSWENLSYTYDRHKGKIEQKIEGIFTQFPLKLAWAITIHKSQGLTFEKLIIDFHNGTFASGQAYVALSRVKSLQGLYLRRPLAIWDILVSQNVLDFEHNSENLEVYYKKLIIDIARENPQLIIDLLWRWYPNSRELFQKYPFLEPTKTYQIKTKPPSKEIKIDTDYIEINRGYVNWDVISSYKDVDWSTTFIKRYKDLLIWKSSPKSQLDKTLSKNPHLPWSIELISEFVDEWDWVDLSCNKGIPWSIEIIQEFEEKWAWGFLSSNTSLPWSEELIDTFKTKWKWSNGVEHNFEKQYFNGLCFNEAIPWSLNLIDKFKEQLNWRNLSSIKSLPWSEELIEHFYERWNWEVLSSNSAISWSLEMVYRWKDRLSFYSLSHKTYLKLPIDFIRDNADKFDWEGDEYGFSGGLSDNPNLPWSEEFIEEFKDKFNWTILSTRDFLPWSENFINKYSNYFCWENLSYNTELPWSIKLIDKYIDKWDWETLSGNPAINWTEEMLSKYEHSLIWKNSFRNLSNNKGLHHSIPLIHKYASKWEASEEIWNCFTPYLADALIEQIIKKIKQ</sequence>
<dbReference type="EMBL" id="QLLQ01000023">
    <property type="protein sequence ID" value="RAJ19160.1"/>
    <property type="molecule type" value="Genomic_DNA"/>
</dbReference>
<protein>
    <submittedName>
        <fullName evidence="2">Helicase-like protein</fullName>
    </submittedName>
</protein>
<dbReference type="Proteomes" id="UP000248987">
    <property type="component" value="Unassembled WGS sequence"/>
</dbReference>
<dbReference type="OrthoDB" id="9763659at2"/>
<dbReference type="InterPro" id="IPR027417">
    <property type="entry name" value="P-loop_NTPase"/>
</dbReference>
<evidence type="ECO:0000313" key="2">
    <source>
        <dbReference type="EMBL" id="RAJ19160.1"/>
    </source>
</evidence>
<keyword evidence="2" id="KW-0547">Nucleotide-binding</keyword>
<evidence type="ECO:0000313" key="3">
    <source>
        <dbReference type="Proteomes" id="UP000248987"/>
    </source>
</evidence>
<dbReference type="PANTHER" id="PTHR47642">
    <property type="entry name" value="ATP-DEPENDENT DNA HELICASE"/>
    <property type="match status" value="1"/>
</dbReference>
<name>A0A1A7QZL0_9FLAO</name>
<dbReference type="CDD" id="cd18809">
    <property type="entry name" value="SF1_C_RecD"/>
    <property type="match status" value="1"/>
</dbReference>
<dbReference type="PANTHER" id="PTHR47642:SF5">
    <property type="entry name" value="ATP-DEPENDENT DNA HELICASE"/>
    <property type="match status" value="1"/>
</dbReference>
<evidence type="ECO:0000259" key="1">
    <source>
        <dbReference type="Pfam" id="PF05970"/>
    </source>
</evidence>
<keyword evidence="3" id="KW-1185">Reference proteome</keyword>
<proteinExistence type="predicted"/>
<dbReference type="SUPFAM" id="SSF52540">
    <property type="entry name" value="P-loop containing nucleoside triphosphate hydrolases"/>
    <property type="match status" value="2"/>
</dbReference>
<dbReference type="GO" id="GO:0006281">
    <property type="term" value="P:DNA repair"/>
    <property type="evidence" value="ECO:0007669"/>
    <property type="project" value="InterPro"/>
</dbReference>
<dbReference type="InterPro" id="IPR010285">
    <property type="entry name" value="DNA_helicase_pif1-like_DEAD"/>
</dbReference>
<dbReference type="RefSeq" id="WP_066436242.1">
    <property type="nucleotide sequence ID" value="NZ_LZRN01000032.1"/>
</dbReference>
<keyword evidence="2" id="KW-0347">Helicase</keyword>
<feature type="domain" description="DNA helicase Pif1-like DEAD-box helicase" evidence="1">
    <location>
        <begin position="15"/>
        <end position="209"/>
    </location>
</feature>
<dbReference type="AlphaFoldDB" id="A0A1A7QZL0"/>
<dbReference type="Pfam" id="PF05970">
    <property type="entry name" value="PIF1"/>
    <property type="match status" value="1"/>
</dbReference>
<gene>
    <name evidence="2" type="ORF">LX77_03613</name>
</gene>
<accession>A0A1A7QZL0</accession>
<keyword evidence="2" id="KW-0378">Hydrolase</keyword>